<reference evidence="2" key="1">
    <citation type="journal article" date="2023" name="Insect Mol. Biol.">
        <title>Genome sequencing provides insights into the evolution of gene families encoding plant cell wall-degrading enzymes in longhorned beetles.</title>
        <authorList>
            <person name="Shin N.R."/>
            <person name="Okamura Y."/>
            <person name="Kirsch R."/>
            <person name="Pauchet Y."/>
        </authorList>
    </citation>
    <scope>NUCLEOTIDE SEQUENCE</scope>
    <source>
        <strain evidence="2">RBIC_L_NR</strain>
    </source>
</reference>
<dbReference type="AlphaFoldDB" id="A0AAV8WM32"/>
<feature type="compositionally biased region" description="Basic and acidic residues" evidence="1">
    <location>
        <begin position="9"/>
        <end position="18"/>
    </location>
</feature>
<dbReference type="EMBL" id="JANEYF010005690">
    <property type="protein sequence ID" value="KAJ8927322.1"/>
    <property type="molecule type" value="Genomic_DNA"/>
</dbReference>
<gene>
    <name evidence="2" type="ORF">NQ314_020236</name>
</gene>
<comment type="caution">
    <text evidence="2">The sequence shown here is derived from an EMBL/GenBank/DDBJ whole genome shotgun (WGS) entry which is preliminary data.</text>
</comment>
<evidence type="ECO:0000256" key="1">
    <source>
        <dbReference type="SAM" id="MobiDB-lite"/>
    </source>
</evidence>
<sequence>MIVSELFVFEEKPHEGGGHTRNSSSISAYDCPGSPKINVGSQSDPIKDHASDVSDDNAPSELIGHTVPESTLDHGNLKRRHM</sequence>
<organism evidence="2 3">
    <name type="scientific">Rhamnusium bicolor</name>
    <dbReference type="NCBI Taxonomy" id="1586634"/>
    <lineage>
        <taxon>Eukaryota</taxon>
        <taxon>Metazoa</taxon>
        <taxon>Ecdysozoa</taxon>
        <taxon>Arthropoda</taxon>
        <taxon>Hexapoda</taxon>
        <taxon>Insecta</taxon>
        <taxon>Pterygota</taxon>
        <taxon>Neoptera</taxon>
        <taxon>Endopterygota</taxon>
        <taxon>Coleoptera</taxon>
        <taxon>Polyphaga</taxon>
        <taxon>Cucujiformia</taxon>
        <taxon>Chrysomeloidea</taxon>
        <taxon>Cerambycidae</taxon>
        <taxon>Lepturinae</taxon>
        <taxon>Rhagiini</taxon>
        <taxon>Rhamnusium</taxon>
    </lineage>
</organism>
<keyword evidence="3" id="KW-1185">Reference proteome</keyword>
<evidence type="ECO:0000313" key="2">
    <source>
        <dbReference type="EMBL" id="KAJ8927322.1"/>
    </source>
</evidence>
<name>A0AAV8WM32_9CUCU</name>
<dbReference type="Proteomes" id="UP001162156">
    <property type="component" value="Unassembled WGS sequence"/>
</dbReference>
<feature type="region of interest" description="Disordered" evidence="1">
    <location>
        <begin position="9"/>
        <end position="82"/>
    </location>
</feature>
<protein>
    <submittedName>
        <fullName evidence="2">Uncharacterized protein</fullName>
    </submittedName>
</protein>
<accession>A0AAV8WM32</accession>
<evidence type="ECO:0000313" key="3">
    <source>
        <dbReference type="Proteomes" id="UP001162156"/>
    </source>
</evidence>
<proteinExistence type="predicted"/>